<keyword evidence="14" id="KW-1185">Reference proteome</keyword>
<feature type="transmembrane region" description="Helical" evidence="10">
    <location>
        <begin position="258"/>
        <end position="274"/>
    </location>
</feature>
<keyword evidence="5 10" id="KW-0812">Transmembrane</keyword>
<evidence type="ECO:0000256" key="1">
    <source>
        <dbReference type="ARBA" id="ARBA00004429"/>
    </source>
</evidence>
<feature type="transmembrane region" description="Helical" evidence="10">
    <location>
        <begin position="92"/>
        <end position="111"/>
    </location>
</feature>
<dbReference type="GO" id="GO:0020037">
    <property type="term" value="F:heme binding"/>
    <property type="evidence" value="ECO:0007669"/>
    <property type="project" value="InterPro"/>
</dbReference>
<dbReference type="PATRIC" id="fig|869212.3.peg.142"/>
<gene>
    <name evidence="13" type="ordered locus">Turpa_0184</name>
</gene>
<feature type="transmembrane region" description="Helical" evidence="10">
    <location>
        <begin position="286"/>
        <end position="306"/>
    </location>
</feature>
<feature type="domain" description="Cytochrome c assembly protein" evidence="11">
    <location>
        <begin position="90"/>
        <end position="304"/>
    </location>
</feature>
<proteinExistence type="inferred from homology"/>
<feature type="transmembrane region" description="Helical" evidence="10">
    <location>
        <begin position="318"/>
        <end position="338"/>
    </location>
</feature>
<evidence type="ECO:0000259" key="11">
    <source>
        <dbReference type="Pfam" id="PF01578"/>
    </source>
</evidence>
<comment type="function">
    <text evidence="9">Required for the biogenesis of c-type cytochromes. Possible subunit of a heme lyase.</text>
</comment>
<dbReference type="PANTHER" id="PTHR43653:SF1">
    <property type="entry name" value="CYTOCHROME C-TYPE BIOGENESIS PROTEIN CCMF"/>
    <property type="match status" value="1"/>
</dbReference>
<reference evidence="13 14" key="1">
    <citation type="submission" date="2012-06" db="EMBL/GenBank/DDBJ databases">
        <title>The complete chromosome of genome of Turneriella parva DSM 21527.</title>
        <authorList>
            <consortium name="US DOE Joint Genome Institute (JGI-PGF)"/>
            <person name="Lucas S."/>
            <person name="Han J."/>
            <person name="Lapidus A."/>
            <person name="Bruce D."/>
            <person name="Goodwin L."/>
            <person name="Pitluck S."/>
            <person name="Peters L."/>
            <person name="Kyrpides N."/>
            <person name="Mavromatis K."/>
            <person name="Ivanova N."/>
            <person name="Mikhailova N."/>
            <person name="Chertkov O."/>
            <person name="Detter J.C."/>
            <person name="Tapia R."/>
            <person name="Han C."/>
            <person name="Land M."/>
            <person name="Hauser L."/>
            <person name="Markowitz V."/>
            <person name="Cheng J.-F."/>
            <person name="Hugenholtz P."/>
            <person name="Woyke T."/>
            <person name="Wu D."/>
            <person name="Gronow S."/>
            <person name="Wellnitz S."/>
            <person name="Brambilla E."/>
            <person name="Klenk H.-P."/>
            <person name="Eisen J.A."/>
        </authorList>
    </citation>
    <scope>NUCLEOTIDE SEQUENCE [LARGE SCALE GENOMIC DNA]</scope>
    <source>
        <strain evidence="14">ATCC BAA-1111 / DSM 21527 / NCTC 11395 / H</strain>
    </source>
</reference>
<dbReference type="PANTHER" id="PTHR43653">
    <property type="entry name" value="CYTOCHROME C ASSEMBLY PROTEIN-RELATED"/>
    <property type="match status" value="1"/>
</dbReference>
<dbReference type="EMBL" id="CP002959">
    <property type="protein sequence ID" value="AFM10846.1"/>
    <property type="molecule type" value="Genomic_DNA"/>
</dbReference>
<evidence type="ECO:0000256" key="2">
    <source>
        <dbReference type="ARBA" id="ARBA00009186"/>
    </source>
</evidence>
<feature type="transmembrane region" description="Helical" evidence="10">
    <location>
        <begin position="464"/>
        <end position="485"/>
    </location>
</feature>
<keyword evidence="3" id="KW-1003">Cell membrane</keyword>
<dbReference type="OrthoDB" id="9761451at2"/>
<dbReference type="PRINTS" id="PR01410">
    <property type="entry name" value="CCBIOGENESIS"/>
</dbReference>
<comment type="subcellular location">
    <subcellularLocation>
        <location evidence="1">Cell inner membrane</location>
        <topology evidence="1">Multi-pass membrane protein</topology>
    </subcellularLocation>
</comment>
<feature type="domain" description="Cytochrome c-type biogenesis protein CcmF C-terminal" evidence="12">
    <location>
        <begin position="351"/>
        <end position="670"/>
    </location>
</feature>
<evidence type="ECO:0000313" key="14">
    <source>
        <dbReference type="Proteomes" id="UP000006048"/>
    </source>
</evidence>
<evidence type="ECO:0000256" key="8">
    <source>
        <dbReference type="ARBA" id="ARBA00023136"/>
    </source>
</evidence>
<evidence type="ECO:0000256" key="10">
    <source>
        <dbReference type="SAM" id="Phobius"/>
    </source>
</evidence>
<feature type="transmembrane region" description="Helical" evidence="10">
    <location>
        <begin position="123"/>
        <end position="145"/>
    </location>
</feature>
<evidence type="ECO:0000256" key="4">
    <source>
        <dbReference type="ARBA" id="ARBA00022519"/>
    </source>
</evidence>
<dbReference type="STRING" id="869212.Turpa_0184"/>
<dbReference type="Proteomes" id="UP000006048">
    <property type="component" value="Chromosome"/>
</dbReference>
<dbReference type="Pfam" id="PF16327">
    <property type="entry name" value="CcmF_C"/>
    <property type="match status" value="1"/>
</dbReference>
<dbReference type="KEGG" id="tpx:Turpa_0184"/>
<evidence type="ECO:0000256" key="9">
    <source>
        <dbReference type="ARBA" id="ARBA00037230"/>
    </source>
</evidence>
<evidence type="ECO:0000259" key="12">
    <source>
        <dbReference type="Pfam" id="PF16327"/>
    </source>
</evidence>
<dbReference type="GO" id="GO:0015232">
    <property type="term" value="F:heme transmembrane transporter activity"/>
    <property type="evidence" value="ECO:0007669"/>
    <property type="project" value="InterPro"/>
</dbReference>
<dbReference type="RefSeq" id="WP_014801367.1">
    <property type="nucleotide sequence ID" value="NC_018020.1"/>
</dbReference>
<feature type="transmembrane region" description="Helical" evidence="10">
    <location>
        <begin position="654"/>
        <end position="673"/>
    </location>
</feature>
<organism evidence="13 14">
    <name type="scientific">Turneriella parva (strain ATCC BAA-1111 / DSM 21527 / NCTC 11395 / H)</name>
    <name type="common">Leptospira parva</name>
    <dbReference type="NCBI Taxonomy" id="869212"/>
    <lineage>
        <taxon>Bacteria</taxon>
        <taxon>Pseudomonadati</taxon>
        <taxon>Spirochaetota</taxon>
        <taxon>Spirochaetia</taxon>
        <taxon>Leptospirales</taxon>
        <taxon>Leptospiraceae</taxon>
        <taxon>Turneriella</taxon>
    </lineage>
</organism>
<feature type="transmembrane region" description="Helical" evidence="10">
    <location>
        <begin position="434"/>
        <end position="452"/>
    </location>
</feature>
<dbReference type="InterPro" id="IPR003568">
    <property type="entry name" value="Cyt_c_biogenesis_CcmF"/>
</dbReference>
<dbReference type="InterPro" id="IPR032523">
    <property type="entry name" value="CcmF_C"/>
</dbReference>
<feature type="transmembrane region" description="Helical" evidence="10">
    <location>
        <begin position="514"/>
        <end position="535"/>
    </location>
</feature>
<dbReference type="PRINTS" id="PR01411">
    <property type="entry name" value="CCMFBIOGNSIS"/>
</dbReference>
<name>I4B0N9_TURPD</name>
<feature type="transmembrane region" description="Helical" evidence="10">
    <location>
        <begin position="402"/>
        <end position="422"/>
    </location>
</feature>
<feature type="transmembrane region" description="Helical" evidence="10">
    <location>
        <begin position="182"/>
        <end position="201"/>
    </location>
</feature>
<dbReference type="GO" id="GO:0017004">
    <property type="term" value="P:cytochrome complex assembly"/>
    <property type="evidence" value="ECO:0007669"/>
    <property type="project" value="UniProtKB-KW"/>
</dbReference>
<feature type="transmembrane region" description="Helical" evidence="10">
    <location>
        <begin position="6"/>
        <end position="27"/>
    </location>
</feature>
<accession>I4B0N9</accession>
<keyword evidence="4" id="KW-0997">Cell inner membrane</keyword>
<keyword evidence="7 10" id="KW-1133">Transmembrane helix</keyword>
<dbReference type="GO" id="GO:0005886">
    <property type="term" value="C:plasma membrane"/>
    <property type="evidence" value="ECO:0007669"/>
    <property type="project" value="UniProtKB-SubCell"/>
</dbReference>
<dbReference type="HOGENOM" id="CLU_015041_3_0_12"/>
<protein>
    <submittedName>
        <fullName evidence="13">Cytochrome c assembly protein</fullName>
    </submittedName>
</protein>
<evidence type="ECO:0000256" key="5">
    <source>
        <dbReference type="ARBA" id="ARBA00022692"/>
    </source>
</evidence>
<dbReference type="InterPro" id="IPR003567">
    <property type="entry name" value="Cyt_c_biogenesis"/>
</dbReference>
<dbReference type="InterPro" id="IPR002541">
    <property type="entry name" value="Cyt_c_assembly"/>
</dbReference>
<keyword evidence="6" id="KW-0201">Cytochrome c-type biogenesis</keyword>
<evidence type="ECO:0000256" key="6">
    <source>
        <dbReference type="ARBA" id="ARBA00022748"/>
    </source>
</evidence>
<evidence type="ECO:0000256" key="3">
    <source>
        <dbReference type="ARBA" id="ARBA00022475"/>
    </source>
</evidence>
<dbReference type="Pfam" id="PF01578">
    <property type="entry name" value="Cytochrom_C_asm"/>
    <property type="match status" value="1"/>
</dbReference>
<comment type="similarity">
    <text evidence="2">Belongs to the CcmF/CycK/Ccl1/NrfE/CcsA family.</text>
</comment>
<sequence>MHLFASIVFNLLIATSAYSAIMAALHIRRPQRGALLASARSALELHLIAVSICVVILLYMLVTADFSIVYVAEHVNLQLPVFYRLTSLWAGQAGSMLWWNFLVVLFSYLAILHIRKAEPALEAWMIVILMSLSLFFTAIGCFAPSSDPFRVFQEGEKLFAHAEGRGLNPLLQHWAMIIHPPILYLGYVSFAVPFAIAMAALLNSQSASPVAWIKHVRRWTLFSWFFLGVGILLGGKWAYEELGWGGYWAWDPVENASLMPWLTATAFLHSIIVQERRGMLKVWNMVLVSISFIMTVVGTALTRSGVVQSVHAFAQSNLGWFFLGFIVVTMFFCTYAIIRGYESLKSAQPIESLMSREVGFLFNNVLLLASLFIIFFGTMYPTMSEAISGRRESVTAEWFNRFMAPMGILILFLTGLGPLLAWRSTSWHSLLKNLRLPVLAAVLAAGVSFLIVGGTATEWNGSKVMAIITFATAAFVVAGVLEEWLRAALSRRTYSGENLPLAIILVLFQNKRRFLGYMVHISLAILFSGFAGLAFGTEGRLMLSPGEAQHFAGYTIHVENYEEKGQPEGARIPLYGTRMVTVAVYRDNTLVGRDTTEIRTYPMYNFREGRYSDTQNTSEPAIISKFNADVYLQLGGDEKGKLVIQVWLNPLVRWVWGGFAFFGLMGLLLLLPVGEKKFIGFGSLKFSLIPRSRTAP</sequence>
<feature type="transmembrane region" description="Helical" evidence="10">
    <location>
        <begin position="358"/>
        <end position="382"/>
    </location>
</feature>
<evidence type="ECO:0000313" key="13">
    <source>
        <dbReference type="EMBL" id="AFM10846.1"/>
    </source>
</evidence>
<keyword evidence="8 10" id="KW-0472">Membrane</keyword>
<feature type="transmembrane region" description="Helical" evidence="10">
    <location>
        <begin position="47"/>
        <end position="72"/>
    </location>
</feature>
<evidence type="ECO:0000256" key="7">
    <source>
        <dbReference type="ARBA" id="ARBA00022989"/>
    </source>
</evidence>
<dbReference type="AlphaFoldDB" id="I4B0N9"/>
<feature type="transmembrane region" description="Helical" evidence="10">
    <location>
        <begin position="221"/>
        <end position="238"/>
    </location>
</feature>